<evidence type="ECO:0000313" key="1">
    <source>
        <dbReference type="EMBL" id="QPC83077.1"/>
    </source>
</evidence>
<accession>A0A7S8E9X5</accession>
<dbReference type="KEGG" id="pmet:G4Y79_01490"/>
<organism evidence="1 2">
    <name type="scientific">Phototrophicus methaneseepsis</name>
    <dbReference type="NCBI Taxonomy" id="2710758"/>
    <lineage>
        <taxon>Bacteria</taxon>
        <taxon>Bacillati</taxon>
        <taxon>Chloroflexota</taxon>
        <taxon>Candidatus Thermofontia</taxon>
        <taxon>Phototrophicales</taxon>
        <taxon>Phototrophicaceae</taxon>
        <taxon>Phototrophicus</taxon>
    </lineage>
</organism>
<dbReference type="Proteomes" id="UP000594468">
    <property type="component" value="Chromosome"/>
</dbReference>
<dbReference type="EMBL" id="CP062983">
    <property type="protein sequence ID" value="QPC83077.1"/>
    <property type="molecule type" value="Genomic_DNA"/>
</dbReference>
<proteinExistence type="predicted"/>
<keyword evidence="2" id="KW-1185">Reference proteome</keyword>
<sequence length="87" mass="9498">MFGSGISLETLQECLASIEPVDLQGMRLLKACPTATGLFPQDVARATVKEAVIELVQYTERCNATVHRLRNLAPIPLTNLALIEYGL</sequence>
<protein>
    <submittedName>
        <fullName evidence="1">Uncharacterized protein</fullName>
    </submittedName>
</protein>
<name>A0A7S8E9X5_9CHLR</name>
<evidence type="ECO:0000313" key="2">
    <source>
        <dbReference type="Proteomes" id="UP000594468"/>
    </source>
</evidence>
<dbReference type="RefSeq" id="WP_195171146.1">
    <property type="nucleotide sequence ID" value="NZ_CP062983.1"/>
</dbReference>
<reference evidence="1 2" key="1">
    <citation type="submission" date="2020-02" db="EMBL/GenBank/DDBJ databases">
        <authorList>
            <person name="Zheng R.K."/>
            <person name="Sun C.M."/>
        </authorList>
    </citation>
    <scope>NUCLEOTIDE SEQUENCE [LARGE SCALE GENOMIC DNA]</scope>
    <source>
        <strain evidence="2">rifampicinis</strain>
    </source>
</reference>
<dbReference type="AlphaFoldDB" id="A0A7S8E9X5"/>
<gene>
    <name evidence="1" type="ORF">G4Y79_01490</name>
</gene>